<dbReference type="PROSITE" id="PS50109">
    <property type="entry name" value="HIS_KIN"/>
    <property type="match status" value="1"/>
</dbReference>
<sequence length="489" mass="54302">MPLQSDLPAPSAITRNGPKYGDQEAATIQLPDTTSQQENAVQPAEEAAAPKDDNELDILTQQKEQHRHLMSSREYTYFDTFTLEDRRMILDEAKEALQARNVEQIKAKTFGMEFLGNVSHELRTPLNGLIGAIDLMQGEEMSTSQRLYIKTLEQSCTHLLSVVSRMQDLAALQSGKPTNNILPFDMRATITGVAESMQHMSIHTGRGTQVTLDLDPQIPRSVNGDLTKVQQILANLVGIAAISSLAKYAALKATFETLGGGAAKIHFVIKGVQSQTPKTLLEGFDLEFSFEDLFKPLTPVNLSHGVVICREFLKQLGSCLHMKVDAKDSLIFKFSLDVTYDVKGVGYDKEDALRQAQLAVRILVAEDDKVSRQIAMMMLKKLGFKNVDGVENGQEAVTNLHSKTYDVILMDCDMPVMDGYEATEHIRSKLKNTTVKIVALTANSTNEARQRCIATGMDDYFTKPITMKTLAEMLHKWLRHGHLPFLAGM</sequence>
<feature type="modified residue" description="4-aspartylphosphate" evidence="3">
    <location>
        <position position="411"/>
    </location>
</feature>
<evidence type="ECO:0000259" key="6">
    <source>
        <dbReference type="PROSITE" id="PS50110"/>
    </source>
</evidence>
<evidence type="ECO:0000313" key="8">
    <source>
        <dbReference type="Proteomes" id="UP001212152"/>
    </source>
</evidence>
<feature type="domain" description="Histidine kinase" evidence="5">
    <location>
        <begin position="117"/>
        <end position="340"/>
    </location>
</feature>
<dbReference type="SUPFAM" id="SSF47384">
    <property type="entry name" value="Homodimeric domain of signal transducing histidine kinase"/>
    <property type="match status" value="1"/>
</dbReference>
<dbReference type="Gene3D" id="3.40.50.2300">
    <property type="match status" value="1"/>
</dbReference>
<evidence type="ECO:0000313" key="7">
    <source>
        <dbReference type="EMBL" id="KAJ3167543.1"/>
    </source>
</evidence>
<gene>
    <name evidence="7" type="ORF">HDU87_001492</name>
</gene>
<accession>A0AAD5TBE9</accession>
<dbReference type="PANTHER" id="PTHR45339:SF1">
    <property type="entry name" value="HYBRID SIGNAL TRANSDUCTION HISTIDINE KINASE J"/>
    <property type="match status" value="1"/>
</dbReference>
<dbReference type="InterPro" id="IPR005467">
    <property type="entry name" value="His_kinase_dom"/>
</dbReference>
<evidence type="ECO:0000256" key="1">
    <source>
        <dbReference type="ARBA" id="ARBA00022553"/>
    </source>
</evidence>
<protein>
    <submittedName>
        <fullName evidence="7">Uncharacterized protein</fullName>
    </submittedName>
</protein>
<dbReference type="Gene3D" id="1.10.287.130">
    <property type="match status" value="1"/>
</dbReference>
<evidence type="ECO:0000256" key="2">
    <source>
        <dbReference type="ARBA" id="ARBA00023012"/>
    </source>
</evidence>
<dbReference type="InterPro" id="IPR001789">
    <property type="entry name" value="Sig_transdc_resp-reg_receiver"/>
</dbReference>
<reference evidence="7" key="1">
    <citation type="submission" date="2020-05" db="EMBL/GenBank/DDBJ databases">
        <title>Phylogenomic resolution of chytrid fungi.</title>
        <authorList>
            <person name="Stajich J.E."/>
            <person name="Amses K."/>
            <person name="Simmons R."/>
            <person name="Seto K."/>
            <person name="Myers J."/>
            <person name="Bonds A."/>
            <person name="Quandt C.A."/>
            <person name="Barry K."/>
            <person name="Liu P."/>
            <person name="Grigoriev I."/>
            <person name="Longcore J.E."/>
            <person name="James T.Y."/>
        </authorList>
    </citation>
    <scope>NUCLEOTIDE SEQUENCE</scope>
    <source>
        <strain evidence="7">JEL0379</strain>
    </source>
</reference>
<organism evidence="7 8">
    <name type="scientific">Geranomyces variabilis</name>
    <dbReference type="NCBI Taxonomy" id="109894"/>
    <lineage>
        <taxon>Eukaryota</taxon>
        <taxon>Fungi</taxon>
        <taxon>Fungi incertae sedis</taxon>
        <taxon>Chytridiomycota</taxon>
        <taxon>Chytridiomycota incertae sedis</taxon>
        <taxon>Chytridiomycetes</taxon>
        <taxon>Spizellomycetales</taxon>
        <taxon>Powellomycetaceae</taxon>
        <taxon>Geranomyces</taxon>
    </lineage>
</organism>
<dbReference type="SMART" id="SM00448">
    <property type="entry name" value="REC"/>
    <property type="match status" value="1"/>
</dbReference>
<feature type="compositionally biased region" description="Polar residues" evidence="4">
    <location>
        <begin position="30"/>
        <end position="40"/>
    </location>
</feature>
<dbReference type="CDD" id="cd00082">
    <property type="entry name" value="HisKA"/>
    <property type="match status" value="1"/>
</dbReference>
<evidence type="ECO:0000256" key="3">
    <source>
        <dbReference type="PROSITE-ProRule" id="PRU00169"/>
    </source>
</evidence>
<comment type="caution">
    <text evidence="7">The sequence shown here is derived from an EMBL/GenBank/DDBJ whole genome shotgun (WGS) entry which is preliminary data.</text>
</comment>
<dbReference type="PANTHER" id="PTHR45339">
    <property type="entry name" value="HYBRID SIGNAL TRANSDUCTION HISTIDINE KINASE J"/>
    <property type="match status" value="1"/>
</dbReference>
<dbReference type="PROSITE" id="PS50110">
    <property type="entry name" value="RESPONSE_REGULATORY"/>
    <property type="match status" value="1"/>
</dbReference>
<dbReference type="EMBL" id="JADGJQ010000135">
    <property type="protein sequence ID" value="KAJ3167543.1"/>
    <property type="molecule type" value="Genomic_DNA"/>
</dbReference>
<dbReference type="Pfam" id="PF00512">
    <property type="entry name" value="HisKA"/>
    <property type="match status" value="1"/>
</dbReference>
<dbReference type="CDD" id="cd17546">
    <property type="entry name" value="REC_hyHK_CKI1_RcsC-like"/>
    <property type="match status" value="1"/>
</dbReference>
<dbReference type="AlphaFoldDB" id="A0AAD5TBE9"/>
<feature type="region of interest" description="Disordered" evidence="4">
    <location>
        <begin position="1"/>
        <end position="53"/>
    </location>
</feature>
<dbReference type="Proteomes" id="UP001212152">
    <property type="component" value="Unassembled WGS sequence"/>
</dbReference>
<dbReference type="SUPFAM" id="SSF52172">
    <property type="entry name" value="CheY-like"/>
    <property type="match status" value="1"/>
</dbReference>
<dbReference type="SMART" id="SM00388">
    <property type="entry name" value="HisKA"/>
    <property type="match status" value="1"/>
</dbReference>
<dbReference type="GO" id="GO:0000155">
    <property type="term" value="F:phosphorelay sensor kinase activity"/>
    <property type="evidence" value="ECO:0007669"/>
    <property type="project" value="InterPro"/>
</dbReference>
<evidence type="ECO:0000256" key="4">
    <source>
        <dbReference type="SAM" id="MobiDB-lite"/>
    </source>
</evidence>
<dbReference type="InterPro" id="IPR003661">
    <property type="entry name" value="HisK_dim/P_dom"/>
</dbReference>
<proteinExistence type="predicted"/>
<name>A0AAD5TBE9_9FUNG</name>
<dbReference type="InterPro" id="IPR011006">
    <property type="entry name" value="CheY-like_superfamily"/>
</dbReference>
<keyword evidence="1 3" id="KW-0597">Phosphoprotein</keyword>
<evidence type="ECO:0000259" key="5">
    <source>
        <dbReference type="PROSITE" id="PS50109"/>
    </source>
</evidence>
<keyword evidence="8" id="KW-1185">Reference proteome</keyword>
<dbReference type="InterPro" id="IPR036097">
    <property type="entry name" value="HisK_dim/P_sf"/>
</dbReference>
<dbReference type="Pfam" id="PF00072">
    <property type="entry name" value="Response_reg"/>
    <property type="match status" value="1"/>
</dbReference>
<keyword evidence="2" id="KW-0902">Two-component regulatory system</keyword>
<feature type="domain" description="Response regulatory" evidence="6">
    <location>
        <begin position="361"/>
        <end position="478"/>
    </location>
</feature>